<proteinExistence type="inferred from homology"/>
<keyword evidence="9" id="KW-1185">Reference proteome</keyword>
<evidence type="ECO:0000256" key="6">
    <source>
        <dbReference type="SAM" id="SignalP"/>
    </source>
</evidence>
<reference evidence="8 9" key="1">
    <citation type="submission" date="2017-05" db="EMBL/GenBank/DDBJ databases">
        <authorList>
            <person name="Varghese N."/>
            <person name="Submissions S."/>
        </authorList>
    </citation>
    <scope>NUCLEOTIDE SEQUENCE [LARGE SCALE GENOMIC DNA]</scope>
    <source>
        <strain evidence="8 9">DSM 100094</strain>
    </source>
</reference>
<gene>
    <name evidence="8" type="ORF">SAMN06265221_11560</name>
</gene>
<keyword evidence="4" id="KW-0406">Ion transport</keyword>
<evidence type="ECO:0000256" key="5">
    <source>
        <dbReference type="ARBA" id="ARBA00022729"/>
    </source>
</evidence>
<feature type="signal peptide" evidence="6">
    <location>
        <begin position="1"/>
        <end position="22"/>
    </location>
</feature>
<feature type="chain" id="PRO_5021965409" evidence="6">
    <location>
        <begin position="23"/>
        <end position="317"/>
    </location>
</feature>
<evidence type="ECO:0000313" key="9">
    <source>
        <dbReference type="Proteomes" id="UP000319014"/>
    </source>
</evidence>
<dbReference type="PROSITE" id="PS50983">
    <property type="entry name" value="FE_B12_PBP"/>
    <property type="match status" value="1"/>
</dbReference>
<comment type="similarity">
    <text evidence="2">Belongs to the bacterial solute-binding protein 8 family.</text>
</comment>
<dbReference type="PANTHER" id="PTHR30532:SF1">
    <property type="entry name" value="IRON(3+)-HYDROXAMATE-BINDING PROTEIN FHUD"/>
    <property type="match status" value="1"/>
</dbReference>
<feature type="domain" description="Fe/B12 periplasmic-binding" evidence="7">
    <location>
        <begin position="44"/>
        <end position="317"/>
    </location>
</feature>
<dbReference type="InterPro" id="IPR002491">
    <property type="entry name" value="ABC_transptr_periplasmic_BD"/>
</dbReference>
<dbReference type="SUPFAM" id="SSF53807">
    <property type="entry name" value="Helical backbone' metal receptor"/>
    <property type="match status" value="1"/>
</dbReference>
<keyword evidence="3" id="KW-0813">Transport</keyword>
<dbReference type="GO" id="GO:0030288">
    <property type="term" value="C:outer membrane-bounded periplasmic space"/>
    <property type="evidence" value="ECO:0007669"/>
    <property type="project" value="TreeGrafter"/>
</dbReference>
<dbReference type="InterPro" id="IPR051313">
    <property type="entry name" value="Bact_iron-sidero_bind"/>
</dbReference>
<evidence type="ECO:0000259" key="7">
    <source>
        <dbReference type="PROSITE" id="PS50983"/>
    </source>
</evidence>
<sequence>MGMKGLLGVIAAAFLTAQPLLAQQMHQITDHSGQQVELPVDPQRIVSLHDWTATVMVHELGGNLIGSSGRLDRDGKYYIRSGRELYGLEFGDVQMASAHGKVDLERIAMLEPDLIIGNSGDTLAYRDQLAQIAPTVMFDPMNGQPPMQNYRDLAGWIGRSAAFEAKKAEYDARIVALRKSLIGDGPAPSYVAMSPNPENGRLRIFRTYGAQTTVLDDLGFRRAEITDQVPETSQEAAFSAEMIGLLDADYIFTTHFDARGETPETVMEQMDQVAPGYRNVIPAVRAGRFVSMRRFQVYPTTFAAMDVVMKQLETMPR</sequence>
<organism evidence="8 9">
    <name type="scientific">Paracoccus laeviglucosivorans</name>
    <dbReference type="NCBI Taxonomy" id="1197861"/>
    <lineage>
        <taxon>Bacteria</taxon>
        <taxon>Pseudomonadati</taxon>
        <taxon>Pseudomonadota</taxon>
        <taxon>Alphaproteobacteria</taxon>
        <taxon>Rhodobacterales</taxon>
        <taxon>Paracoccaceae</taxon>
        <taxon>Paracoccus</taxon>
    </lineage>
</organism>
<dbReference type="EMBL" id="FXTK01000015">
    <property type="protein sequence ID" value="SMO87070.1"/>
    <property type="molecule type" value="Genomic_DNA"/>
</dbReference>
<comment type="subcellular location">
    <subcellularLocation>
        <location evidence="1">Cell envelope</location>
    </subcellularLocation>
</comment>
<dbReference type="PANTHER" id="PTHR30532">
    <property type="entry name" value="IRON III DICITRATE-BINDING PERIPLASMIC PROTEIN"/>
    <property type="match status" value="1"/>
</dbReference>
<evidence type="ECO:0000256" key="1">
    <source>
        <dbReference type="ARBA" id="ARBA00004196"/>
    </source>
</evidence>
<accession>A0A521EVD7</accession>
<evidence type="ECO:0000313" key="8">
    <source>
        <dbReference type="EMBL" id="SMO87070.1"/>
    </source>
</evidence>
<dbReference type="AlphaFoldDB" id="A0A521EVD7"/>
<dbReference type="Pfam" id="PF01497">
    <property type="entry name" value="Peripla_BP_2"/>
    <property type="match status" value="1"/>
</dbReference>
<keyword evidence="5 6" id="KW-0732">Signal</keyword>
<keyword evidence="4" id="KW-0408">Iron</keyword>
<protein>
    <submittedName>
        <fullName evidence="8">Iron complex transport system substrate-binding protein</fullName>
    </submittedName>
</protein>
<dbReference type="Proteomes" id="UP000319014">
    <property type="component" value="Unassembled WGS sequence"/>
</dbReference>
<dbReference type="GO" id="GO:1901678">
    <property type="term" value="P:iron coordination entity transport"/>
    <property type="evidence" value="ECO:0007669"/>
    <property type="project" value="UniProtKB-ARBA"/>
</dbReference>
<dbReference type="Gene3D" id="3.40.50.1980">
    <property type="entry name" value="Nitrogenase molybdenum iron protein domain"/>
    <property type="match status" value="2"/>
</dbReference>
<evidence type="ECO:0000256" key="4">
    <source>
        <dbReference type="ARBA" id="ARBA00022496"/>
    </source>
</evidence>
<name>A0A521EVD7_9RHOB</name>
<keyword evidence="4" id="KW-0410">Iron transport</keyword>
<evidence type="ECO:0000256" key="3">
    <source>
        <dbReference type="ARBA" id="ARBA00022448"/>
    </source>
</evidence>
<evidence type="ECO:0000256" key="2">
    <source>
        <dbReference type="ARBA" id="ARBA00008814"/>
    </source>
</evidence>
<dbReference type="RefSeq" id="WP_142664025.1">
    <property type="nucleotide sequence ID" value="NZ_FXTK01000015.1"/>
</dbReference>
<dbReference type="OrthoDB" id="63946at2"/>